<comment type="caution">
    <text evidence="7">The sequence shown here is derived from an EMBL/GenBank/DDBJ whole genome shotgun (WGS) entry which is preliminary data.</text>
</comment>
<dbReference type="Proteomes" id="UP001627154">
    <property type="component" value="Unassembled WGS sequence"/>
</dbReference>
<dbReference type="InterPro" id="IPR036236">
    <property type="entry name" value="Znf_C2H2_sf"/>
</dbReference>
<proteinExistence type="predicted"/>
<gene>
    <name evidence="7" type="ORF">TKK_001169</name>
</gene>
<evidence type="ECO:0000313" key="8">
    <source>
        <dbReference type="Proteomes" id="UP001627154"/>
    </source>
</evidence>
<dbReference type="FunFam" id="3.30.160.60:FF:000110">
    <property type="entry name" value="Zinc finger protein-like"/>
    <property type="match status" value="1"/>
</dbReference>
<dbReference type="GO" id="GO:0008270">
    <property type="term" value="F:zinc ion binding"/>
    <property type="evidence" value="ECO:0007669"/>
    <property type="project" value="UniProtKB-KW"/>
</dbReference>
<feature type="domain" description="C2H2-type" evidence="6">
    <location>
        <begin position="231"/>
        <end position="259"/>
    </location>
</feature>
<keyword evidence="3 5" id="KW-0863">Zinc-finger</keyword>
<dbReference type="FunFam" id="3.30.160.60:FF:000100">
    <property type="entry name" value="Zinc finger 45-like"/>
    <property type="match status" value="1"/>
</dbReference>
<accession>A0ABD2XQ11</accession>
<evidence type="ECO:0000256" key="1">
    <source>
        <dbReference type="ARBA" id="ARBA00022723"/>
    </source>
</evidence>
<sequence length="340" mass="39398">MASKESLNENVFIDFECKDVKVQPTSLSVRKTEYQNVQSIVKVEKENPTNDIEENVLIDFECKDVKFDFKSQSAVTCKSEHQNFQPDLKKHNEKNPFNYANEKRLIILIKKGFNYDNNYQLNTDSDLQQSENKKLGNVNFNSSSKSKVGRKTNTVLASTKKLINPKLKSLIQYECAVCCKSFSFKGHLKRHINLEHGQNKPFECEICHKSFSVRSYLQKHINGVHKRVKRFECEICAKSFSYKGCLKTHLNAFHKRSKLFKCDICHVSFAWEHNLNSHISVVHDRSKPFECDTCHKSFGQKEVLGRIGLPPNVPTEIEFGLQRVSIRCWLRLARVSARLF</sequence>
<name>A0ABD2XQ11_9HYME</name>
<evidence type="ECO:0000256" key="5">
    <source>
        <dbReference type="PROSITE-ProRule" id="PRU00042"/>
    </source>
</evidence>
<feature type="domain" description="C2H2-type" evidence="6">
    <location>
        <begin position="202"/>
        <end position="230"/>
    </location>
</feature>
<dbReference type="SUPFAM" id="SSF57667">
    <property type="entry name" value="beta-beta-alpha zinc fingers"/>
    <property type="match status" value="3"/>
</dbReference>
<organism evidence="7 8">
    <name type="scientific">Trichogramma kaykai</name>
    <dbReference type="NCBI Taxonomy" id="54128"/>
    <lineage>
        <taxon>Eukaryota</taxon>
        <taxon>Metazoa</taxon>
        <taxon>Ecdysozoa</taxon>
        <taxon>Arthropoda</taxon>
        <taxon>Hexapoda</taxon>
        <taxon>Insecta</taxon>
        <taxon>Pterygota</taxon>
        <taxon>Neoptera</taxon>
        <taxon>Endopterygota</taxon>
        <taxon>Hymenoptera</taxon>
        <taxon>Apocrita</taxon>
        <taxon>Proctotrupomorpha</taxon>
        <taxon>Chalcidoidea</taxon>
        <taxon>Trichogrammatidae</taxon>
        <taxon>Trichogramma</taxon>
    </lineage>
</organism>
<keyword evidence="8" id="KW-1185">Reference proteome</keyword>
<evidence type="ECO:0000256" key="2">
    <source>
        <dbReference type="ARBA" id="ARBA00022737"/>
    </source>
</evidence>
<dbReference type="InterPro" id="IPR013087">
    <property type="entry name" value="Znf_C2H2_type"/>
</dbReference>
<dbReference type="SMART" id="SM00355">
    <property type="entry name" value="ZnF_C2H2"/>
    <property type="match status" value="4"/>
</dbReference>
<dbReference type="PANTHER" id="PTHR16515:SF55">
    <property type="entry name" value="C2H2-TYPE DOMAIN-CONTAINING PROTEIN"/>
    <property type="match status" value="1"/>
</dbReference>
<protein>
    <recommendedName>
        <fullName evidence="6">C2H2-type domain-containing protein</fullName>
    </recommendedName>
</protein>
<evidence type="ECO:0000313" key="7">
    <source>
        <dbReference type="EMBL" id="KAL3407103.1"/>
    </source>
</evidence>
<dbReference type="PROSITE" id="PS50157">
    <property type="entry name" value="ZINC_FINGER_C2H2_2"/>
    <property type="match status" value="4"/>
</dbReference>
<evidence type="ECO:0000256" key="3">
    <source>
        <dbReference type="ARBA" id="ARBA00022771"/>
    </source>
</evidence>
<reference evidence="7 8" key="1">
    <citation type="journal article" date="2024" name="bioRxiv">
        <title>A reference genome for Trichogramma kaykai: A tiny desert-dwelling parasitoid wasp with competing sex-ratio distorters.</title>
        <authorList>
            <person name="Culotta J."/>
            <person name="Lindsey A.R."/>
        </authorList>
    </citation>
    <scope>NUCLEOTIDE SEQUENCE [LARGE SCALE GENOMIC DNA]</scope>
    <source>
        <strain evidence="7 8">KSX58</strain>
    </source>
</reference>
<dbReference type="AlphaFoldDB" id="A0ABD2XQ11"/>
<dbReference type="PROSITE" id="PS00028">
    <property type="entry name" value="ZINC_FINGER_C2H2_1"/>
    <property type="match status" value="4"/>
</dbReference>
<feature type="domain" description="C2H2-type" evidence="6">
    <location>
        <begin position="260"/>
        <end position="288"/>
    </location>
</feature>
<dbReference type="EMBL" id="JBJJXI010000018">
    <property type="protein sequence ID" value="KAL3407103.1"/>
    <property type="molecule type" value="Genomic_DNA"/>
</dbReference>
<feature type="domain" description="C2H2-type" evidence="6">
    <location>
        <begin position="173"/>
        <end position="201"/>
    </location>
</feature>
<dbReference type="Pfam" id="PF00096">
    <property type="entry name" value="zf-C2H2"/>
    <property type="match status" value="3"/>
</dbReference>
<dbReference type="Gene3D" id="3.30.160.60">
    <property type="entry name" value="Classic Zinc Finger"/>
    <property type="match status" value="4"/>
</dbReference>
<evidence type="ECO:0000259" key="6">
    <source>
        <dbReference type="PROSITE" id="PS50157"/>
    </source>
</evidence>
<dbReference type="InterPro" id="IPR050331">
    <property type="entry name" value="Zinc_finger"/>
</dbReference>
<keyword evidence="4" id="KW-0862">Zinc</keyword>
<keyword evidence="2" id="KW-0677">Repeat</keyword>
<dbReference type="PANTHER" id="PTHR16515">
    <property type="entry name" value="PR DOMAIN ZINC FINGER PROTEIN"/>
    <property type="match status" value="1"/>
</dbReference>
<keyword evidence="1" id="KW-0479">Metal-binding</keyword>
<evidence type="ECO:0000256" key="4">
    <source>
        <dbReference type="ARBA" id="ARBA00022833"/>
    </source>
</evidence>